<feature type="domain" description="Major facilitator superfamily (MFS) profile" evidence="6">
    <location>
        <begin position="21"/>
        <end position="421"/>
    </location>
</feature>
<evidence type="ECO:0000256" key="5">
    <source>
        <dbReference type="SAM" id="Phobius"/>
    </source>
</evidence>
<feature type="transmembrane region" description="Helical" evidence="5">
    <location>
        <begin position="276"/>
        <end position="297"/>
    </location>
</feature>
<feature type="transmembrane region" description="Helical" evidence="5">
    <location>
        <begin position="309"/>
        <end position="326"/>
    </location>
</feature>
<evidence type="ECO:0000313" key="7">
    <source>
        <dbReference type="EMBL" id="PNG94577.1"/>
    </source>
</evidence>
<comment type="caution">
    <text evidence="7">The sequence shown here is derived from an EMBL/GenBank/DDBJ whole genome shotgun (WGS) entry which is preliminary data.</text>
</comment>
<dbReference type="InterPro" id="IPR000849">
    <property type="entry name" value="Sugar_P_transporter"/>
</dbReference>
<feature type="transmembrane region" description="Helical" evidence="5">
    <location>
        <begin position="236"/>
        <end position="256"/>
    </location>
</feature>
<dbReference type="Pfam" id="PF07690">
    <property type="entry name" value="MFS_1"/>
    <property type="match status" value="1"/>
</dbReference>
<evidence type="ECO:0000256" key="3">
    <source>
        <dbReference type="ARBA" id="ARBA00022989"/>
    </source>
</evidence>
<dbReference type="GO" id="GO:0022857">
    <property type="term" value="F:transmembrane transporter activity"/>
    <property type="evidence" value="ECO:0007669"/>
    <property type="project" value="InterPro"/>
</dbReference>
<sequence length="442" mass="47401">MDADTRHDTTPTKNTRARGVLLALLFVITALNYLDRSNLSVAMPHIKEEFGLSATEQGLLLSSFSWAYVIAQLPAGWAVDRFGVRVSYALSILAWSLVTAATSLARGFASLLGLRMALGIAESPAYPANNKLVTTMIPSSQRARATATYLAGQYLGLTIALPFLSWLVAVAGWRSVFLVTGLMGAVAVWLWNRFGPRPAPAGESTTEASPEEERSVEAQPVDRKDVGYLLRKKRLWGLYVSQFCSNGSMWFFLTWFPSYLTEQKHLDFLKAGFVGTFPYIAALCGVILSGFLSDHLLKRGMSRTWARKLPIMVGFALCGVIVTANYTDSVPLVITIMSVAFFAQGLAAIGWTLASEIAPVRMMGLAGGVFNFFTNLGGAVVPVVIGVILDATGSFNGALAFVSLLSILGLLSYALLIDRVERLDPDAEAASAGPAGPGGGPE</sequence>
<dbReference type="PANTHER" id="PTHR11662">
    <property type="entry name" value="SOLUTE CARRIER FAMILY 17"/>
    <property type="match status" value="1"/>
</dbReference>
<dbReference type="GO" id="GO:0005886">
    <property type="term" value="C:plasma membrane"/>
    <property type="evidence" value="ECO:0007669"/>
    <property type="project" value="UniProtKB-SubCell"/>
</dbReference>
<keyword evidence="4 5" id="KW-0472">Membrane</keyword>
<dbReference type="Proteomes" id="UP000236520">
    <property type="component" value="Unassembled WGS sequence"/>
</dbReference>
<dbReference type="CDD" id="cd17319">
    <property type="entry name" value="MFS_ExuT_GudP_like"/>
    <property type="match status" value="1"/>
</dbReference>
<evidence type="ECO:0000313" key="8">
    <source>
        <dbReference type="Proteomes" id="UP000236520"/>
    </source>
</evidence>
<accession>A0A2J7Z2S3</accession>
<feature type="transmembrane region" description="Helical" evidence="5">
    <location>
        <begin position="17"/>
        <end position="34"/>
    </location>
</feature>
<gene>
    <name evidence="7" type="ORF">SMF913_10602</name>
</gene>
<reference evidence="7 8" key="1">
    <citation type="submission" date="2015-09" db="EMBL/GenBank/DDBJ databases">
        <title>Genome sequence, genome mining and natural product profiling of a biocontrol bacterium Streptomyces malaysiensis F913.</title>
        <authorList>
            <person name="Xu Y."/>
            <person name="Wei J."/>
            <person name="Xie J."/>
            <person name="Li T."/>
            <person name="Zhou Z."/>
        </authorList>
    </citation>
    <scope>NUCLEOTIDE SEQUENCE [LARGE SCALE GENOMIC DNA]</scope>
    <source>
        <strain evidence="7 8">F913</strain>
    </source>
</reference>
<evidence type="ECO:0000259" key="6">
    <source>
        <dbReference type="PROSITE" id="PS50850"/>
    </source>
</evidence>
<dbReference type="InterPro" id="IPR036259">
    <property type="entry name" value="MFS_trans_sf"/>
</dbReference>
<dbReference type="Gene3D" id="1.20.1250.20">
    <property type="entry name" value="MFS general substrate transporter like domains"/>
    <property type="match status" value="2"/>
</dbReference>
<feature type="transmembrane region" description="Helical" evidence="5">
    <location>
        <begin position="59"/>
        <end position="79"/>
    </location>
</feature>
<feature type="transmembrane region" description="Helical" evidence="5">
    <location>
        <begin position="85"/>
        <end position="105"/>
    </location>
</feature>
<protein>
    <submittedName>
        <fullName evidence="7">D-galactonate transporter</fullName>
    </submittedName>
</protein>
<feature type="transmembrane region" description="Helical" evidence="5">
    <location>
        <begin position="395"/>
        <end position="416"/>
    </location>
</feature>
<dbReference type="RefSeq" id="WP_102933294.1">
    <property type="nucleotide sequence ID" value="NZ_LJIW01000001.1"/>
</dbReference>
<dbReference type="InterPro" id="IPR011701">
    <property type="entry name" value="MFS"/>
</dbReference>
<dbReference type="InterPro" id="IPR050382">
    <property type="entry name" value="MFS_Na/Anion_cotransporter"/>
</dbReference>
<keyword evidence="2 5" id="KW-0812">Transmembrane</keyword>
<evidence type="ECO:0000256" key="4">
    <source>
        <dbReference type="ARBA" id="ARBA00023136"/>
    </source>
</evidence>
<dbReference type="InterPro" id="IPR020846">
    <property type="entry name" value="MFS_dom"/>
</dbReference>
<organism evidence="7 8">
    <name type="scientific">Streptomyces malaysiensis</name>
    <dbReference type="NCBI Taxonomy" id="92644"/>
    <lineage>
        <taxon>Bacteria</taxon>
        <taxon>Bacillati</taxon>
        <taxon>Actinomycetota</taxon>
        <taxon>Actinomycetes</taxon>
        <taxon>Kitasatosporales</taxon>
        <taxon>Streptomycetaceae</taxon>
        <taxon>Streptomyces</taxon>
        <taxon>Streptomyces violaceusniger group</taxon>
    </lineage>
</organism>
<evidence type="ECO:0000256" key="1">
    <source>
        <dbReference type="ARBA" id="ARBA00004651"/>
    </source>
</evidence>
<proteinExistence type="predicted"/>
<dbReference type="PANTHER" id="PTHR11662:SF333">
    <property type="entry name" value="D-GALACTONATE TRANSPORTER"/>
    <property type="match status" value="1"/>
</dbReference>
<dbReference type="PIRSF" id="PIRSF002808">
    <property type="entry name" value="Hexose_phosphate_transp"/>
    <property type="match status" value="1"/>
</dbReference>
<keyword evidence="8" id="KW-1185">Reference proteome</keyword>
<comment type="subcellular location">
    <subcellularLocation>
        <location evidence="1">Cell membrane</location>
        <topology evidence="1">Multi-pass membrane protein</topology>
    </subcellularLocation>
</comment>
<name>A0A2J7Z2S3_STRMQ</name>
<dbReference type="PROSITE" id="PS50850">
    <property type="entry name" value="MFS"/>
    <property type="match status" value="1"/>
</dbReference>
<dbReference type="SUPFAM" id="SSF103473">
    <property type="entry name" value="MFS general substrate transporter"/>
    <property type="match status" value="1"/>
</dbReference>
<keyword evidence="3 5" id="KW-1133">Transmembrane helix</keyword>
<dbReference type="AlphaFoldDB" id="A0A2J7Z2S3"/>
<feature type="transmembrane region" description="Helical" evidence="5">
    <location>
        <begin position="332"/>
        <end position="353"/>
    </location>
</feature>
<feature type="transmembrane region" description="Helical" evidence="5">
    <location>
        <begin position="365"/>
        <end position="389"/>
    </location>
</feature>
<evidence type="ECO:0000256" key="2">
    <source>
        <dbReference type="ARBA" id="ARBA00022692"/>
    </source>
</evidence>
<dbReference type="EMBL" id="LJIW01000001">
    <property type="protein sequence ID" value="PNG94577.1"/>
    <property type="molecule type" value="Genomic_DNA"/>
</dbReference>
<feature type="transmembrane region" description="Helical" evidence="5">
    <location>
        <begin position="173"/>
        <end position="191"/>
    </location>
</feature>